<evidence type="ECO:0000313" key="2">
    <source>
        <dbReference type="EMBL" id="OQU76437.1"/>
    </source>
</evidence>
<dbReference type="PANTHER" id="PTHR31170:SF18">
    <property type="entry name" value="(WILD MALAYSIAN BANANA) HYPOTHETICAL PROTEIN"/>
    <property type="match status" value="1"/>
</dbReference>
<reference evidence="2 3" key="1">
    <citation type="journal article" date="2009" name="Nature">
        <title>The Sorghum bicolor genome and the diversification of grasses.</title>
        <authorList>
            <person name="Paterson A.H."/>
            <person name="Bowers J.E."/>
            <person name="Bruggmann R."/>
            <person name="Dubchak I."/>
            <person name="Grimwood J."/>
            <person name="Gundlach H."/>
            <person name="Haberer G."/>
            <person name="Hellsten U."/>
            <person name="Mitros T."/>
            <person name="Poliakov A."/>
            <person name="Schmutz J."/>
            <person name="Spannagl M."/>
            <person name="Tang H."/>
            <person name="Wang X."/>
            <person name="Wicker T."/>
            <person name="Bharti A.K."/>
            <person name="Chapman J."/>
            <person name="Feltus F.A."/>
            <person name="Gowik U."/>
            <person name="Grigoriev I.V."/>
            <person name="Lyons E."/>
            <person name="Maher C.A."/>
            <person name="Martis M."/>
            <person name="Narechania A."/>
            <person name="Otillar R.P."/>
            <person name="Penning B.W."/>
            <person name="Salamov A.A."/>
            <person name="Wang Y."/>
            <person name="Zhang L."/>
            <person name="Carpita N.C."/>
            <person name="Freeling M."/>
            <person name="Gingle A.R."/>
            <person name="Hash C.T."/>
            <person name="Keller B."/>
            <person name="Klein P."/>
            <person name="Kresovich S."/>
            <person name="McCann M.C."/>
            <person name="Ming R."/>
            <person name="Peterson D.G."/>
            <person name="Mehboob-ur-Rahman"/>
            <person name="Ware D."/>
            <person name="Westhoff P."/>
            <person name="Mayer K.F."/>
            <person name="Messing J."/>
            <person name="Rokhsar D.S."/>
        </authorList>
    </citation>
    <scope>NUCLEOTIDE SEQUENCE [LARGE SCALE GENOMIC DNA]</scope>
    <source>
        <strain evidence="3">cv. BTx623</strain>
    </source>
</reference>
<name>A0A1W0VT22_SORBI</name>
<reference evidence="3" key="2">
    <citation type="journal article" date="2018" name="Plant J.">
        <title>The Sorghum bicolor reference genome: improved assembly, gene annotations, a transcriptome atlas, and signatures of genome organization.</title>
        <authorList>
            <person name="McCormick R.F."/>
            <person name="Truong S.K."/>
            <person name="Sreedasyam A."/>
            <person name="Jenkins J."/>
            <person name="Shu S."/>
            <person name="Sims D."/>
            <person name="Kennedy M."/>
            <person name="Amirebrahimi M."/>
            <person name="Weers B.D."/>
            <person name="McKinley B."/>
            <person name="Mattison A."/>
            <person name="Morishige D.T."/>
            <person name="Grimwood J."/>
            <person name="Schmutz J."/>
            <person name="Mullet J.E."/>
        </authorList>
    </citation>
    <scope>NUCLEOTIDE SEQUENCE [LARGE SCALE GENOMIC DNA]</scope>
    <source>
        <strain evidence="3">cv. BTx623</strain>
    </source>
</reference>
<keyword evidence="1" id="KW-0472">Membrane</keyword>
<sequence length="520" mass="59959">MAQHLGYHKWLDENLDNSSNLCQIHRVHQLVRQIDRFAYEPSVLSIGPYHHSNDNLQFMEKMKWRCLDYVLNLNCTKSMRDYLLAIRNIERQARAYYSDEIYLDSKSFRRMLLLDGCLILVYLGGTHGVSRITEEAPGCSIISDDNINGTGCVQQAKGSLGNSPKQNLVTHEIGPEIVDGVRVSSEIEVSSSCSENSGVPWYHNFALVDLFLLENQIPFFVVRKLHGVLVDSDEKTLTESVSNYIEENLQYFIGAFGPFEKPNDFCHLLHLCHMHFKPRIIQQEASHAWPHFGEYFIDIFFRLLNNNRRHGHDGWSSSQNQKLEFLQGGQVTRWRRATQYYEAGIVFKRKVFNGQSTQSLLDVTFSDGVLEIPCIFVDDRTGSLFRNMLAFEQTNPHFGNCVTAYFMFMSQLISRPNDVTLLSHRGIIVHNLHSDKVVSSLFTLLTKGVVFDFVGNFYLRSICWRMEMYYQSRTNRWIAWLSHNHLSNPWMGLALLAGLLVLFCTIAQTVLTVLSYLRPQ</sequence>
<evidence type="ECO:0000313" key="3">
    <source>
        <dbReference type="Proteomes" id="UP000000768"/>
    </source>
</evidence>
<keyword evidence="1" id="KW-1133">Transmembrane helix</keyword>
<proteinExistence type="predicted"/>
<dbReference type="InParanoid" id="A0A1W0VT22"/>
<dbReference type="Pfam" id="PF03140">
    <property type="entry name" value="DUF247"/>
    <property type="match status" value="1"/>
</dbReference>
<dbReference type="Gramene" id="OQU76437">
    <property type="protein sequence ID" value="OQU76437"/>
    <property type="gene ID" value="SORBI_3010G144800"/>
</dbReference>
<dbReference type="EMBL" id="CM000769">
    <property type="protein sequence ID" value="OQU76437.1"/>
    <property type="molecule type" value="Genomic_DNA"/>
</dbReference>
<dbReference type="eggNOG" id="ENOG502QPVJ">
    <property type="taxonomic scope" value="Eukaryota"/>
</dbReference>
<keyword evidence="3" id="KW-1185">Reference proteome</keyword>
<evidence type="ECO:0000256" key="1">
    <source>
        <dbReference type="SAM" id="Phobius"/>
    </source>
</evidence>
<dbReference type="PANTHER" id="PTHR31170">
    <property type="entry name" value="BNAC04G53230D PROTEIN"/>
    <property type="match status" value="1"/>
</dbReference>
<accession>A0A1W0VT22</accession>
<dbReference type="FunCoup" id="A0A1W0VT22">
    <property type="interactions" value="614"/>
</dbReference>
<feature type="transmembrane region" description="Helical" evidence="1">
    <location>
        <begin position="490"/>
        <end position="517"/>
    </location>
</feature>
<protein>
    <submittedName>
        <fullName evidence="2">Uncharacterized protein</fullName>
    </submittedName>
</protein>
<keyword evidence="1" id="KW-0812">Transmembrane</keyword>
<organism evidence="2 3">
    <name type="scientific">Sorghum bicolor</name>
    <name type="common">Sorghum</name>
    <name type="synonym">Sorghum vulgare</name>
    <dbReference type="NCBI Taxonomy" id="4558"/>
    <lineage>
        <taxon>Eukaryota</taxon>
        <taxon>Viridiplantae</taxon>
        <taxon>Streptophyta</taxon>
        <taxon>Embryophyta</taxon>
        <taxon>Tracheophyta</taxon>
        <taxon>Spermatophyta</taxon>
        <taxon>Magnoliopsida</taxon>
        <taxon>Liliopsida</taxon>
        <taxon>Poales</taxon>
        <taxon>Poaceae</taxon>
        <taxon>PACMAD clade</taxon>
        <taxon>Panicoideae</taxon>
        <taxon>Andropogonodae</taxon>
        <taxon>Andropogoneae</taxon>
        <taxon>Sorghinae</taxon>
        <taxon>Sorghum</taxon>
    </lineage>
</organism>
<gene>
    <name evidence="2" type="ORF">SORBI_3010G144800</name>
</gene>
<dbReference type="STRING" id="4558.A0A1W0VT22"/>
<dbReference type="Proteomes" id="UP000000768">
    <property type="component" value="Chromosome 10"/>
</dbReference>
<dbReference type="OMA" id="KMNKRMF"/>
<dbReference type="AlphaFoldDB" id="A0A1W0VT22"/>
<dbReference type="InterPro" id="IPR004158">
    <property type="entry name" value="DUF247_pln"/>
</dbReference>